<dbReference type="GO" id="GO:0003887">
    <property type="term" value="F:DNA-directed DNA polymerase activity"/>
    <property type="evidence" value="ECO:0007669"/>
    <property type="project" value="UniProtKB-KW"/>
</dbReference>
<dbReference type="Pfam" id="PF00817">
    <property type="entry name" value="IMS"/>
    <property type="match status" value="1"/>
</dbReference>
<evidence type="ECO:0000256" key="5">
    <source>
        <dbReference type="ARBA" id="ARBA00022932"/>
    </source>
</evidence>
<organism evidence="7 8">
    <name type="scientific">Pseudobutyrivibrio xylanivorans</name>
    <dbReference type="NCBI Taxonomy" id="185007"/>
    <lineage>
        <taxon>Bacteria</taxon>
        <taxon>Bacillati</taxon>
        <taxon>Bacillota</taxon>
        <taxon>Clostridia</taxon>
        <taxon>Lachnospirales</taxon>
        <taxon>Lachnospiraceae</taxon>
        <taxon>Pseudobutyrivibrio</taxon>
    </lineage>
</organism>
<proteinExistence type="inferred from homology"/>
<dbReference type="PANTHER" id="PTHR11076">
    <property type="entry name" value="DNA REPAIR POLYMERASE UMUC / TRANSFERASE FAMILY MEMBER"/>
    <property type="match status" value="1"/>
</dbReference>
<dbReference type="AlphaFoldDB" id="A0A1G5S5P2"/>
<dbReference type="Proteomes" id="UP000199428">
    <property type="component" value="Unassembled WGS sequence"/>
</dbReference>
<evidence type="ECO:0000313" key="7">
    <source>
        <dbReference type="EMBL" id="SCZ81655.1"/>
    </source>
</evidence>
<keyword evidence="3" id="KW-0548">Nucleotidyltransferase</keyword>
<dbReference type="Gene3D" id="1.10.150.20">
    <property type="entry name" value="5' to 3' exonuclease, C-terminal subdomain"/>
    <property type="match status" value="1"/>
</dbReference>
<dbReference type="GO" id="GO:0003684">
    <property type="term" value="F:damaged DNA binding"/>
    <property type="evidence" value="ECO:0007669"/>
    <property type="project" value="InterPro"/>
</dbReference>
<keyword evidence="4" id="KW-0227">DNA damage</keyword>
<dbReference type="PANTHER" id="PTHR11076:SF35">
    <property type="entry name" value="DNA REPAIR PROTEIN HOMOLOG YOBH"/>
    <property type="match status" value="1"/>
</dbReference>
<name>A0A1G5S5P2_PSEXY</name>
<dbReference type="GO" id="GO:0009432">
    <property type="term" value="P:SOS response"/>
    <property type="evidence" value="ECO:0007669"/>
    <property type="project" value="TreeGrafter"/>
</dbReference>
<dbReference type="GO" id="GO:0005829">
    <property type="term" value="C:cytosol"/>
    <property type="evidence" value="ECO:0007669"/>
    <property type="project" value="TreeGrafter"/>
</dbReference>
<protein>
    <submittedName>
        <fullName evidence="7">DNA polymerase V</fullName>
    </submittedName>
</protein>
<dbReference type="InterPro" id="IPR017961">
    <property type="entry name" value="DNA_pol_Y-fam_little_finger"/>
</dbReference>
<dbReference type="GO" id="GO:0042276">
    <property type="term" value="P:error-prone translesion synthesis"/>
    <property type="evidence" value="ECO:0007669"/>
    <property type="project" value="TreeGrafter"/>
</dbReference>
<sequence>MEKERSFIAIDLKSFYASCELRDRKLNPLTTNLVVADPSRTEKTICLAVSPSLKAHGVSGRARLFEVIQKVKEVNAKRLEKAASLGFLPKDPKTGKYIFTGSSADAIELERNPSLELEYIVAPPRMKRYEEVSTKIFSIYLRYVSDEDIHVYSIDECFIDVTSYLNIYSCSAYDLAMKMIHDVLNETGITATAGIGTNMYLAKIAMDVVAKHVTADEHGVRIAELDEQKYRELLWCHQPLTDFWRVGAGITKRLSKLGIYTMGDIAKTSVNNEDILYRELGINAELLIDHAWGWEPTEISMIKSYKPQTNSISSGQVLMEPYTTDKARLIVKEMTELLALDLVRKDLVTKKIELTIGYDRESIEYSHKGKGVSDSTFVISGTNKRFNGKVSTDHYGRPIPYHAHGTGNIDRWTSATSRIMDVMVELYNNIIDSNLLVRKITISACNLIPSNKIPADEPFQMDLFTDYTALENEKAAEDAADEKEKKLQKATLAIHDRFGKNAVLKGMNLQEGAMTLKRNKQVGGHSSGE</sequence>
<dbReference type="InterPro" id="IPR043502">
    <property type="entry name" value="DNA/RNA_pol_sf"/>
</dbReference>
<accession>A0A1G5S5P2</accession>
<dbReference type="Pfam" id="PF11799">
    <property type="entry name" value="IMS_C"/>
    <property type="match status" value="1"/>
</dbReference>
<keyword evidence="5" id="KW-0808">Transferase</keyword>
<gene>
    <name evidence="7" type="ORF">SAMN02910350_02923</name>
</gene>
<dbReference type="EMBL" id="FMWK01000026">
    <property type="protein sequence ID" value="SCZ81655.1"/>
    <property type="molecule type" value="Genomic_DNA"/>
</dbReference>
<dbReference type="InterPro" id="IPR001126">
    <property type="entry name" value="UmuC"/>
</dbReference>
<evidence type="ECO:0000256" key="2">
    <source>
        <dbReference type="ARBA" id="ARBA00022457"/>
    </source>
</evidence>
<dbReference type="Gene3D" id="3.30.70.270">
    <property type="match status" value="1"/>
</dbReference>
<keyword evidence="5" id="KW-0239">DNA-directed DNA polymerase</keyword>
<evidence type="ECO:0000259" key="6">
    <source>
        <dbReference type="PROSITE" id="PS50173"/>
    </source>
</evidence>
<evidence type="ECO:0000256" key="1">
    <source>
        <dbReference type="ARBA" id="ARBA00010945"/>
    </source>
</evidence>
<dbReference type="RefSeq" id="WP_090164388.1">
    <property type="nucleotide sequence ID" value="NZ_FMWK01000026.1"/>
</dbReference>
<evidence type="ECO:0000313" key="8">
    <source>
        <dbReference type="Proteomes" id="UP000199428"/>
    </source>
</evidence>
<keyword evidence="2" id="KW-0515">Mutator protein</keyword>
<evidence type="ECO:0000256" key="4">
    <source>
        <dbReference type="ARBA" id="ARBA00022763"/>
    </source>
</evidence>
<feature type="domain" description="UmuC" evidence="6">
    <location>
        <begin position="7"/>
        <end position="247"/>
    </location>
</feature>
<evidence type="ECO:0000256" key="3">
    <source>
        <dbReference type="ARBA" id="ARBA00022695"/>
    </source>
</evidence>
<reference evidence="7 8" key="1">
    <citation type="submission" date="2016-10" db="EMBL/GenBank/DDBJ databases">
        <authorList>
            <person name="de Groot N.N."/>
        </authorList>
    </citation>
    <scope>NUCLEOTIDE SEQUENCE [LARGE SCALE GENOMIC DNA]</scope>
    <source>
        <strain evidence="7 8">DSM 10317</strain>
    </source>
</reference>
<dbReference type="InterPro" id="IPR043128">
    <property type="entry name" value="Rev_trsase/Diguanyl_cyclase"/>
</dbReference>
<dbReference type="PROSITE" id="PS50173">
    <property type="entry name" value="UMUC"/>
    <property type="match status" value="1"/>
</dbReference>
<dbReference type="InterPro" id="IPR050116">
    <property type="entry name" value="DNA_polymerase-Y"/>
</dbReference>
<dbReference type="SUPFAM" id="SSF56672">
    <property type="entry name" value="DNA/RNA polymerases"/>
    <property type="match status" value="1"/>
</dbReference>
<dbReference type="GO" id="GO:0006281">
    <property type="term" value="P:DNA repair"/>
    <property type="evidence" value="ECO:0007669"/>
    <property type="project" value="InterPro"/>
</dbReference>
<comment type="similarity">
    <text evidence="1">Belongs to the DNA polymerase type-Y family.</text>
</comment>